<sequence>MPAKTLQQSPFITPFHTTLRAASYLSAQDDPNYYSGNSHSLASTSTVHSFMNGSGSAIYRSLAPLLESTNHELILVTCFWARSDTLETLNDVLRKLSDKAIRRGTDKIRVRLCFSSLSLFQKLFHKQSVTGQMYPPSVWTKKLGLPDPSELGGLDLEIKSIFILPFSVMHPKFMIIDRQTVILPSCNISWEEWFEGCITFSGPAVEQFTKFYNLFWDRTSMLPLYGPNGGDERSDPWQAESVGTSDLGHGHIVTHFSDMKNPSHITDIPTVFLPSPHRRNPAFRPFAAADKIIAPPTPLNAFVLTLFAKAEKSIRIQTPNITAPPVLSSLLKALERGINVTILTSERLMILEQLVTAGTTTSRCVKKLIARHKKLFLHTHRPATDEEAAISAPRPGRLRISYFEPVDGAKSRGIEGGEPQQSHLKLTVVDGEVLVLGSGNLDRASWFTSQELGVAFFDTELVKNVERMVNEAMKGRERVVYDSGRGV</sequence>
<dbReference type="SUPFAM" id="SSF56024">
    <property type="entry name" value="Phospholipase D/nuclease"/>
    <property type="match status" value="2"/>
</dbReference>
<dbReference type="OrthoDB" id="2958217at2759"/>
<evidence type="ECO:0000313" key="3">
    <source>
        <dbReference type="Proteomes" id="UP000799291"/>
    </source>
</evidence>
<reference evidence="2" key="1">
    <citation type="journal article" date="2020" name="Stud. Mycol.">
        <title>101 Dothideomycetes genomes: a test case for predicting lifestyles and emergence of pathogens.</title>
        <authorList>
            <person name="Haridas S."/>
            <person name="Albert R."/>
            <person name="Binder M."/>
            <person name="Bloem J."/>
            <person name="Labutti K."/>
            <person name="Salamov A."/>
            <person name="Andreopoulos B."/>
            <person name="Baker S."/>
            <person name="Barry K."/>
            <person name="Bills G."/>
            <person name="Bluhm B."/>
            <person name="Cannon C."/>
            <person name="Castanera R."/>
            <person name="Culley D."/>
            <person name="Daum C."/>
            <person name="Ezra D."/>
            <person name="Gonzalez J."/>
            <person name="Henrissat B."/>
            <person name="Kuo A."/>
            <person name="Liang C."/>
            <person name="Lipzen A."/>
            <person name="Lutzoni F."/>
            <person name="Magnuson J."/>
            <person name="Mondo S."/>
            <person name="Nolan M."/>
            <person name="Ohm R."/>
            <person name="Pangilinan J."/>
            <person name="Park H.-J."/>
            <person name="Ramirez L."/>
            <person name="Alfaro M."/>
            <person name="Sun H."/>
            <person name="Tritt A."/>
            <person name="Yoshinaga Y."/>
            <person name="Zwiers L.-H."/>
            <person name="Turgeon B."/>
            <person name="Goodwin S."/>
            <person name="Spatafora J."/>
            <person name="Crous P."/>
            <person name="Grigoriev I."/>
        </authorList>
    </citation>
    <scope>NUCLEOTIDE SEQUENCE</scope>
    <source>
        <strain evidence="2">CBS 122367</strain>
    </source>
</reference>
<proteinExistence type="predicted"/>
<evidence type="ECO:0000259" key="1">
    <source>
        <dbReference type="PROSITE" id="PS50035"/>
    </source>
</evidence>
<dbReference type="Gene3D" id="3.30.870.10">
    <property type="entry name" value="Endonuclease Chain A"/>
    <property type="match status" value="2"/>
</dbReference>
<dbReference type="AlphaFoldDB" id="A0A6G1J7H9"/>
<feature type="domain" description="PLD phosphodiesterase" evidence="1">
    <location>
        <begin position="423"/>
        <end position="445"/>
    </location>
</feature>
<keyword evidence="3" id="KW-1185">Reference proteome</keyword>
<name>A0A6G1J7H9_9PLEO</name>
<dbReference type="PANTHER" id="PTHR21248">
    <property type="entry name" value="CARDIOLIPIN SYNTHASE"/>
    <property type="match status" value="1"/>
</dbReference>
<dbReference type="PANTHER" id="PTHR21248:SF11">
    <property type="entry name" value="PLD PHOSPHODIESTERASE DOMAIN-CONTAINING PROTEIN"/>
    <property type="match status" value="1"/>
</dbReference>
<dbReference type="GO" id="GO:0032049">
    <property type="term" value="P:cardiolipin biosynthetic process"/>
    <property type="evidence" value="ECO:0007669"/>
    <property type="project" value="UniProtKB-ARBA"/>
</dbReference>
<dbReference type="PROSITE" id="PS50035">
    <property type="entry name" value="PLD"/>
    <property type="match status" value="2"/>
</dbReference>
<gene>
    <name evidence="2" type="ORF">K458DRAFT_416481</name>
</gene>
<dbReference type="InterPro" id="IPR025202">
    <property type="entry name" value="PLD-like_dom"/>
</dbReference>
<protein>
    <submittedName>
        <fullName evidence="2">Phospholipase D/nuclease</fullName>
    </submittedName>
</protein>
<dbReference type="Pfam" id="PF13091">
    <property type="entry name" value="PLDc_2"/>
    <property type="match status" value="1"/>
</dbReference>
<dbReference type="InterPro" id="IPR001736">
    <property type="entry name" value="PLipase_D/transphosphatidylase"/>
</dbReference>
<evidence type="ECO:0000313" key="2">
    <source>
        <dbReference type="EMBL" id="KAF2686171.1"/>
    </source>
</evidence>
<dbReference type="SMART" id="SM00155">
    <property type="entry name" value="PLDc"/>
    <property type="match status" value="2"/>
</dbReference>
<organism evidence="2 3">
    <name type="scientific">Lentithecium fluviatile CBS 122367</name>
    <dbReference type="NCBI Taxonomy" id="1168545"/>
    <lineage>
        <taxon>Eukaryota</taxon>
        <taxon>Fungi</taxon>
        <taxon>Dikarya</taxon>
        <taxon>Ascomycota</taxon>
        <taxon>Pezizomycotina</taxon>
        <taxon>Dothideomycetes</taxon>
        <taxon>Pleosporomycetidae</taxon>
        <taxon>Pleosporales</taxon>
        <taxon>Massarineae</taxon>
        <taxon>Lentitheciaceae</taxon>
        <taxon>Lentithecium</taxon>
    </lineage>
</organism>
<dbReference type="Proteomes" id="UP000799291">
    <property type="component" value="Unassembled WGS sequence"/>
</dbReference>
<dbReference type="CDD" id="cd00138">
    <property type="entry name" value="PLDc_SF"/>
    <property type="match status" value="1"/>
</dbReference>
<dbReference type="GO" id="GO:0030572">
    <property type="term" value="F:phosphatidyltransferase activity"/>
    <property type="evidence" value="ECO:0007669"/>
    <property type="project" value="UniProtKB-ARBA"/>
</dbReference>
<feature type="domain" description="PLD phosphodiesterase" evidence="1">
    <location>
        <begin position="165"/>
        <end position="192"/>
    </location>
</feature>
<dbReference type="EMBL" id="MU005577">
    <property type="protein sequence ID" value="KAF2686171.1"/>
    <property type="molecule type" value="Genomic_DNA"/>
</dbReference>
<accession>A0A6G1J7H9</accession>